<evidence type="ECO:0008006" key="9">
    <source>
        <dbReference type="Google" id="ProtNLM"/>
    </source>
</evidence>
<evidence type="ECO:0000256" key="1">
    <source>
        <dbReference type="ARBA" id="ARBA00004651"/>
    </source>
</evidence>
<keyword evidence="5 6" id="KW-0472">Membrane</keyword>
<organism evidence="7 8">
    <name type="scientific">Rubrobacter marinus</name>
    <dbReference type="NCBI Taxonomy" id="2653852"/>
    <lineage>
        <taxon>Bacteria</taxon>
        <taxon>Bacillati</taxon>
        <taxon>Actinomycetota</taxon>
        <taxon>Rubrobacteria</taxon>
        <taxon>Rubrobacterales</taxon>
        <taxon>Rubrobacteraceae</taxon>
        <taxon>Rubrobacter</taxon>
    </lineage>
</organism>
<dbReference type="GO" id="GO:0005886">
    <property type="term" value="C:plasma membrane"/>
    <property type="evidence" value="ECO:0007669"/>
    <property type="project" value="UniProtKB-SubCell"/>
</dbReference>
<evidence type="ECO:0000256" key="3">
    <source>
        <dbReference type="ARBA" id="ARBA00022692"/>
    </source>
</evidence>
<evidence type="ECO:0000256" key="4">
    <source>
        <dbReference type="ARBA" id="ARBA00022989"/>
    </source>
</evidence>
<dbReference type="RefSeq" id="WP_166396334.1">
    <property type="nucleotide sequence ID" value="NZ_CP045121.1"/>
</dbReference>
<name>A0A6G8PWQ9_9ACTN</name>
<comment type="subcellular location">
    <subcellularLocation>
        <location evidence="1">Cell membrane</location>
        <topology evidence="1">Multi-pass membrane protein</topology>
    </subcellularLocation>
</comment>
<dbReference type="Pfam" id="PF06146">
    <property type="entry name" value="PsiE"/>
    <property type="match status" value="1"/>
</dbReference>
<sequence length="151" mass="16218">MTHGEETTRATRALGLSEKVVYYAAAVFLLVTVAMLFVSAGASVLGVLELGPLEAALEVLDKVLLIFIFAELLRTIITVVEEREVRVEPFLVVGLIAVVRRILAVTVSIEQSLGTPDFNALLIELGVLTALILALTGALYLSRRMGPVASR</sequence>
<dbReference type="AlphaFoldDB" id="A0A6G8PWQ9"/>
<keyword evidence="3 6" id="KW-0812">Transmembrane</keyword>
<proteinExistence type="predicted"/>
<feature type="transmembrane region" description="Helical" evidence="6">
    <location>
        <begin position="59"/>
        <end position="77"/>
    </location>
</feature>
<dbReference type="Proteomes" id="UP000502706">
    <property type="component" value="Chromosome"/>
</dbReference>
<evidence type="ECO:0000256" key="2">
    <source>
        <dbReference type="ARBA" id="ARBA00022475"/>
    </source>
</evidence>
<evidence type="ECO:0000313" key="7">
    <source>
        <dbReference type="EMBL" id="QIN78659.1"/>
    </source>
</evidence>
<reference evidence="7 8" key="1">
    <citation type="submission" date="2019-10" db="EMBL/GenBank/DDBJ databases">
        <title>Rubrobacter sp nov SCSIO 52915 isolated from a deep-sea sediment in the South China Sea.</title>
        <authorList>
            <person name="Chen R.W."/>
        </authorList>
    </citation>
    <scope>NUCLEOTIDE SEQUENCE [LARGE SCALE GENOMIC DNA]</scope>
    <source>
        <strain evidence="7 8">SCSIO 52915</strain>
    </source>
</reference>
<feature type="transmembrane region" description="Helical" evidence="6">
    <location>
        <begin position="20"/>
        <end position="47"/>
    </location>
</feature>
<dbReference type="EMBL" id="CP045121">
    <property type="protein sequence ID" value="QIN78659.1"/>
    <property type="molecule type" value="Genomic_DNA"/>
</dbReference>
<dbReference type="KEGG" id="rmar:GBA65_09140"/>
<protein>
    <recommendedName>
        <fullName evidence="9">Phosphate-starvation-inducible E</fullName>
    </recommendedName>
</protein>
<dbReference type="InterPro" id="IPR020948">
    <property type="entry name" value="P_starv_induced_PsiE-like"/>
</dbReference>
<evidence type="ECO:0000313" key="8">
    <source>
        <dbReference type="Proteomes" id="UP000502706"/>
    </source>
</evidence>
<feature type="transmembrane region" description="Helical" evidence="6">
    <location>
        <begin position="121"/>
        <end position="141"/>
    </location>
</feature>
<keyword evidence="4 6" id="KW-1133">Transmembrane helix</keyword>
<evidence type="ECO:0000256" key="6">
    <source>
        <dbReference type="SAM" id="Phobius"/>
    </source>
</evidence>
<accession>A0A6G8PWQ9</accession>
<gene>
    <name evidence="7" type="ORF">GBA65_09140</name>
</gene>
<keyword evidence="8" id="KW-1185">Reference proteome</keyword>
<keyword evidence="2" id="KW-1003">Cell membrane</keyword>
<feature type="transmembrane region" description="Helical" evidence="6">
    <location>
        <begin position="89"/>
        <end position="109"/>
    </location>
</feature>
<evidence type="ECO:0000256" key="5">
    <source>
        <dbReference type="ARBA" id="ARBA00023136"/>
    </source>
</evidence>